<evidence type="ECO:0000313" key="1">
    <source>
        <dbReference type="EMBL" id="GAG48763.1"/>
    </source>
</evidence>
<gene>
    <name evidence="1" type="ORF">S01H1_75344</name>
</gene>
<proteinExistence type="predicted"/>
<name>X0YJK9_9ZZZZ</name>
<dbReference type="EMBL" id="BARS01050473">
    <property type="protein sequence ID" value="GAG48763.1"/>
    <property type="molecule type" value="Genomic_DNA"/>
</dbReference>
<dbReference type="AlphaFoldDB" id="X0YJK9"/>
<sequence>MTTNLKVEAIREKIKHRECDIKTQYNSIISAELRIAQHTKEVNILKDLLKSTKGK</sequence>
<organism evidence="1">
    <name type="scientific">marine sediment metagenome</name>
    <dbReference type="NCBI Taxonomy" id="412755"/>
    <lineage>
        <taxon>unclassified sequences</taxon>
        <taxon>metagenomes</taxon>
        <taxon>ecological metagenomes</taxon>
    </lineage>
</organism>
<reference evidence="1" key="1">
    <citation type="journal article" date="2014" name="Front. Microbiol.">
        <title>High frequency of phylogenetically diverse reductive dehalogenase-homologous genes in deep subseafloor sedimentary metagenomes.</title>
        <authorList>
            <person name="Kawai M."/>
            <person name="Futagami T."/>
            <person name="Toyoda A."/>
            <person name="Takaki Y."/>
            <person name="Nishi S."/>
            <person name="Hori S."/>
            <person name="Arai W."/>
            <person name="Tsubouchi T."/>
            <person name="Morono Y."/>
            <person name="Uchiyama I."/>
            <person name="Ito T."/>
            <person name="Fujiyama A."/>
            <person name="Inagaki F."/>
            <person name="Takami H."/>
        </authorList>
    </citation>
    <scope>NUCLEOTIDE SEQUENCE</scope>
    <source>
        <strain evidence="1">Expedition CK06-06</strain>
    </source>
</reference>
<protein>
    <submittedName>
        <fullName evidence="1">Uncharacterized protein</fullName>
    </submittedName>
</protein>
<comment type="caution">
    <text evidence="1">The sequence shown here is derived from an EMBL/GenBank/DDBJ whole genome shotgun (WGS) entry which is preliminary data.</text>
</comment>
<accession>X0YJK9</accession>